<keyword evidence="5" id="KW-0221">Differentiation</keyword>
<dbReference type="Proteomes" id="UP001228049">
    <property type="component" value="Unassembled WGS sequence"/>
</dbReference>
<sequence length="842" mass="91220">MGERQLLEEVLSLVLQRISVEENVRSSEQELVAVEDISHIVVTELVAVEDISHIVVTELVAVEQLLRSEVQLKHSRNQLDLELRKRCRIERDYHYLQRQMQLMCDILVQDSKTSAGLNAEQKSLLATFEHKAGNATLHRTTRRLRVVDESSFLSHSDISYDRTDDDVDLDTSGIKPLRPRAREKRRSSLGPGSGAADRRRGRSGNISAEPPGRMLEQEVETVVKASVQTPDSGEIHMEQGNTQRTQRNPLQPPLTQQTHPQESFVPPEGVNNVSDGLWFSSSSVVVNNVSDGLWFSSSSVVVNNVSDDQTSVWFPANKTLLEPKPESKMEESVAVRALYQNPLERTLKHEFLSKTVIMPETCSPCGKRIRFGRMAVKCRTCRAVAHPECKMRFSSDCSTIPPQGGGDTQNSLEDFSPGAPPWVPHLMVECVAEIERRGLQERGLYRVPGGERLVKELRMMVLQGKTPPLGKVQDVHVLCGFLKDFLRNLKEPLLTFRLHRTFMEAAELQDEDSSTAAVYRALSELPPPHRDTLAFLMLHLQKVVRSPPCQMDQNNLSWVFGPTLVGHGTPDPSPTTILRETSTQPKKDQLSVPGLAQKDQLSVPGLAQKDQLSVPGLAQKDQISVPGLAQKDQISVPGSALGPEAAGRGRFFQPLTSPELSSCYRNPIRGTLRGGPRNPGLSNLSGLSCNAGSLVLISSGLSSNTGSLVLISSGLSSNTGSLVLISSVQVSPLNIGSLVLISSGLSSNTGSLVLISSGLSSNTGSLVLISSGLSCNAGSLVLISSGLSSNTGSLVLISSGLSSNTGSLVLISSGLSSNTGSLVPQGGRTDLGRKFFDLPSAF</sequence>
<proteinExistence type="predicted"/>
<dbReference type="CDD" id="cd20821">
    <property type="entry name" value="C1_MgcRacGAP"/>
    <property type="match status" value="1"/>
</dbReference>
<keyword evidence="6" id="KW-0862">Zinc</keyword>
<evidence type="ECO:0000259" key="9">
    <source>
        <dbReference type="PROSITE" id="PS50081"/>
    </source>
</evidence>
<keyword evidence="2" id="KW-0217">Developmental protein</keyword>
<accession>A0AAD9B2Y2</accession>
<dbReference type="AlphaFoldDB" id="A0AAD9B2Y2"/>
<name>A0AAD9B2Y2_DISEL</name>
<keyword evidence="1" id="KW-0343">GTPase activation</keyword>
<dbReference type="SUPFAM" id="SSF48350">
    <property type="entry name" value="GTPase activation domain, GAP"/>
    <property type="match status" value="1"/>
</dbReference>
<evidence type="ECO:0000256" key="3">
    <source>
        <dbReference type="ARBA" id="ARBA00022723"/>
    </source>
</evidence>
<dbReference type="Gene3D" id="1.10.555.10">
    <property type="entry name" value="Rho GTPase activation protein"/>
    <property type="match status" value="1"/>
</dbReference>
<dbReference type="SMART" id="SM00109">
    <property type="entry name" value="C1"/>
    <property type="match status" value="1"/>
</dbReference>
<dbReference type="PANTHER" id="PTHR46199">
    <property type="entry name" value="RAC GTPASE-ACTIVATING PROTEIN 1"/>
    <property type="match status" value="1"/>
</dbReference>
<dbReference type="GO" id="GO:0005096">
    <property type="term" value="F:GTPase activator activity"/>
    <property type="evidence" value="ECO:0007669"/>
    <property type="project" value="UniProtKB-KW"/>
</dbReference>
<evidence type="ECO:0000259" key="10">
    <source>
        <dbReference type="PROSITE" id="PS50238"/>
    </source>
</evidence>
<reference evidence="11" key="1">
    <citation type="submission" date="2023-04" db="EMBL/GenBank/DDBJ databases">
        <title>Chromosome-level genome of Chaenocephalus aceratus.</title>
        <authorList>
            <person name="Park H."/>
        </authorList>
    </citation>
    <scope>NUCLEOTIDE SEQUENCE</scope>
    <source>
        <strain evidence="11">DE</strain>
        <tissue evidence="11">Muscle</tissue>
    </source>
</reference>
<dbReference type="EMBL" id="JASDAP010000029">
    <property type="protein sequence ID" value="KAK1876325.1"/>
    <property type="molecule type" value="Genomic_DNA"/>
</dbReference>
<dbReference type="GO" id="GO:0007266">
    <property type="term" value="P:Rho protein signal transduction"/>
    <property type="evidence" value="ECO:0007669"/>
    <property type="project" value="TreeGrafter"/>
</dbReference>
<dbReference type="PROSITE" id="PS50081">
    <property type="entry name" value="ZF_DAG_PE_2"/>
    <property type="match status" value="1"/>
</dbReference>
<feature type="compositionally biased region" description="Polar residues" evidence="8">
    <location>
        <begin position="574"/>
        <end position="584"/>
    </location>
</feature>
<dbReference type="GO" id="GO:0005634">
    <property type="term" value="C:nucleus"/>
    <property type="evidence" value="ECO:0007669"/>
    <property type="project" value="TreeGrafter"/>
</dbReference>
<dbReference type="PROSITE" id="PS50238">
    <property type="entry name" value="RHOGAP"/>
    <property type="match status" value="1"/>
</dbReference>
<dbReference type="SMART" id="SM00324">
    <property type="entry name" value="RhoGAP"/>
    <property type="match status" value="1"/>
</dbReference>
<dbReference type="GO" id="GO:0051233">
    <property type="term" value="C:spindle midzone"/>
    <property type="evidence" value="ECO:0007669"/>
    <property type="project" value="TreeGrafter"/>
</dbReference>
<feature type="compositionally biased region" description="Basic residues" evidence="8">
    <location>
        <begin position="177"/>
        <end position="187"/>
    </location>
</feature>
<dbReference type="GO" id="GO:0007283">
    <property type="term" value="P:spermatogenesis"/>
    <property type="evidence" value="ECO:0007669"/>
    <property type="project" value="UniProtKB-KW"/>
</dbReference>
<dbReference type="GO" id="GO:0008270">
    <property type="term" value="F:zinc ion binding"/>
    <property type="evidence" value="ECO:0007669"/>
    <property type="project" value="UniProtKB-KW"/>
</dbReference>
<evidence type="ECO:0000256" key="6">
    <source>
        <dbReference type="ARBA" id="ARBA00022833"/>
    </source>
</evidence>
<evidence type="ECO:0000313" key="12">
    <source>
        <dbReference type="Proteomes" id="UP001228049"/>
    </source>
</evidence>
<evidence type="ECO:0000256" key="1">
    <source>
        <dbReference type="ARBA" id="ARBA00022468"/>
    </source>
</evidence>
<dbReference type="Pfam" id="PF00130">
    <property type="entry name" value="C1_1"/>
    <property type="match status" value="1"/>
</dbReference>
<feature type="region of interest" description="Disordered" evidence="8">
    <location>
        <begin position="229"/>
        <end position="263"/>
    </location>
</feature>
<dbReference type="GO" id="GO:0051256">
    <property type="term" value="P:mitotic spindle midzone assembly"/>
    <property type="evidence" value="ECO:0007669"/>
    <property type="project" value="TreeGrafter"/>
</dbReference>
<dbReference type="Gene3D" id="3.30.60.20">
    <property type="match status" value="1"/>
</dbReference>
<dbReference type="CDD" id="cd04382">
    <property type="entry name" value="RhoGAP_MgcRacGAP"/>
    <property type="match status" value="1"/>
</dbReference>
<evidence type="ECO:0000256" key="4">
    <source>
        <dbReference type="ARBA" id="ARBA00022771"/>
    </source>
</evidence>
<dbReference type="PANTHER" id="PTHR46199:SF2">
    <property type="entry name" value="RAC GTPASE-ACTIVATING PROTEIN 1"/>
    <property type="match status" value="1"/>
</dbReference>
<keyword evidence="4" id="KW-0863">Zinc-finger</keyword>
<protein>
    <submittedName>
        <fullName evidence="11">Rac GTPase-activating protein 1</fullName>
    </submittedName>
</protein>
<evidence type="ECO:0000256" key="8">
    <source>
        <dbReference type="SAM" id="MobiDB-lite"/>
    </source>
</evidence>
<evidence type="ECO:0000313" key="11">
    <source>
        <dbReference type="EMBL" id="KAK1876325.1"/>
    </source>
</evidence>
<dbReference type="SUPFAM" id="SSF57889">
    <property type="entry name" value="Cysteine-rich domain"/>
    <property type="match status" value="1"/>
</dbReference>
<dbReference type="InterPro" id="IPR000198">
    <property type="entry name" value="RhoGAP_dom"/>
</dbReference>
<dbReference type="GO" id="GO:0030496">
    <property type="term" value="C:midbody"/>
    <property type="evidence" value="ECO:0007669"/>
    <property type="project" value="TreeGrafter"/>
</dbReference>
<feature type="domain" description="Rho-GAP" evidence="10">
    <location>
        <begin position="410"/>
        <end position="603"/>
    </location>
</feature>
<dbReference type="GO" id="GO:0032154">
    <property type="term" value="C:cleavage furrow"/>
    <property type="evidence" value="ECO:0007669"/>
    <property type="project" value="TreeGrafter"/>
</dbReference>
<feature type="region of interest" description="Disordered" evidence="8">
    <location>
        <begin position="157"/>
        <end position="216"/>
    </location>
</feature>
<dbReference type="InterPro" id="IPR002219">
    <property type="entry name" value="PKC_DAG/PE"/>
</dbReference>
<dbReference type="GO" id="GO:0097149">
    <property type="term" value="C:centralspindlin complex"/>
    <property type="evidence" value="ECO:0007669"/>
    <property type="project" value="TreeGrafter"/>
</dbReference>
<dbReference type="Pfam" id="PF00620">
    <property type="entry name" value="RhoGAP"/>
    <property type="match status" value="1"/>
</dbReference>
<dbReference type="InterPro" id="IPR046349">
    <property type="entry name" value="C1-like_sf"/>
</dbReference>
<organism evidence="11 12">
    <name type="scientific">Dissostichus eleginoides</name>
    <name type="common">Patagonian toothfish</name>
    <name type="synonym">Dissostichus amissus</name>
    <dbReference type="NCBI Taxonomy" id="100907"/>
    <lineage>
        <taxon>Eukaryota</taxon>
        <taxon>Metazoa</taxon>
        <taxon>Chordata</taxon>
        <taxon>Craniata</taxon>
        <taxon>Vertebrata</taxon>
        <taxon>Euteleostomi</taxon>
        <taxon>Actinopterygii</taxon>
        <taxon>Neopterygii</taxon>
        <taxon>Teleostei</taxon>
        <taxon>Neoteleostei</taxon>
        <taxon>Acanthomorphata</taxon>
        <taxon>Eupercaria</taxon>
        <taxon>Perciformes</taxon>
        <taxon>Notothenioidei</taxon>
        <taxon>Nototheniidae</taxon>
        <taxon>Dissostichus</taxon>
    </lineage>
</organism>
<feature type="compositionally biased region" description="Polar residues" evidence="8">
    <location>
        <begin position="239"/>
        <end position="248"/>
    </location>
</feature>
<feature type="region of interest" description="Disordered" evidence="8">
    <location>
        <begin position="569"/>
        <end position="592"/>
    </location>
</feature>
<feature type="domain" description="Phorbol-ester/DAG-type" evidence="9">
    <location>
        <begin position="348"/>
        <end position="397"/>
    </location>
</feature>
<keyword evidence="12" id="KW-1185">Reference proteome</keyword>
<dbReference type="PROSITE" id="PS00479">
    <property type="entry name" value="ZF_DAG_PE_1"/>
    <property type="match status" value="1"/>
</dbReference>
<dbReference type="GO" id="GO:0030154">
    <property type="term" value="P:cell differentiation"/>
    <property type="evidence" value="ECO:0007669"/>
    <property type="project" value="UniProtKB-KW"/>
</dbReference>
<comment type="caution">
    <text evidence="11">The sequence shown here is derived from an EMBL/GenBank/DDBJ whole genome shotgun (WGS) entry which is preliminary data.</text>
</comment>
<evidence type="ECO:0000256" key="2">
    <source>
        <dbReference type="ARBA" id="ARBA00022473"/>
    </source>
</evidence>
<keyword evidence="7" id="KW-0744">Spermatogenesis</keyword>
<evidence type="ECO:0000256" key="5">
    <source>
        <dbReference type="ARBA" id="ARBA00022782"/>
    </source>
</evidence>
<dbReference type="InterPro" id="IPR008936">
    <property type="entry name" value="Rho_GTPase_activation_prot"/>
</dbReference>
<dbReference type="GO" id="GO:0000281">
    <property type="term" value="P:mitotic cytokinesis"/>
    <property type="evidence" value="ECO:0007669"/>
    <property type="project" value="TreeGrafter"/>
</dbReference>
<gene>
    <name evidence="11" type="ORF">KUDE01_001649</name>
</gene>
<dbReference type="FunFam" id="3.30.60.20:FF:000033">
    <property type="entry name" value="Rac GTPase-activating protein 1"/>
    <property type="match status" value="1"/>
</dbReference>
<evidence type="ECO:0000256" key="7">
    <source>
        <dbReference type="ARBA" id="ARBA00022871"/>
    </source>
</evidence>
<keyword evidence="3" id="KW-0479">Metal-binding</keyword>